<feature type="domain" description="BTB" evidence="2">
    <location>
        <begin position="43"/>
        <end position="115"/>
    </location>
</feature>
<dbReference type="PANTHER" id="PTHR24410:SF23">
    <property type="entry name" value="BTB DOMAIN-CONTAINING PROTEIN-RELATED"/>
    <property type="match status" value="1"/>
</dbReference>
<feature type="region of interest" description="Disordered" evidence="1">
    <location>
        <begin position="1"/>
        <end position="20"/>
    </location>
</feature>
<dbReference type="InterPro" id="IPR011333">
    <property type="entry name" value="SKP1/BTB/POZ_sf"/>
</dbReference>
<gene>
    <name evidence="3" type="ORF">PGLA1383_LOCUS33488</name>
    <name evidence="4" type="ORF">PGLA2088_LOCUS42892</name>
</gene>
<accession>A0A813L7K0</accession>
<dbReference type="AlphaFoldDB" id="A0A813L7K0"/>
<protein>
    <recommendedName>
        <fullName evidence="2">BTB domain-containing protein</fullName>
    </recommendedName>
</protein>
<dbReference type="Gene3D" id="3.30.710.10">
    <property type="entry name" value="Potassium Channel Kv1.1, Chain A"/>
    <property type="match status" value="1"/>
</dbReference>
<dbReference type="InterPro" id="IPR000210">
    <property type="entry name" value="BTB/POZ_dom"/>
</dbReference>
<dbReference type="EMBL" id="CAJNNW010034519">
    <property type="protein sequence ID" value="CAE8723012.1"/>
    <property type="molecule type" value="Genomic_DNA"/>
</dbReference>
<dbReference type="Proteomes" id="UP000626109">
    <property type="component" value="Unassembled WGS sequence"/>
</dbReference>
<dbReference type="Pfam" id="PF00651">
    <property type="entry name" value="BTB"/>
    <property type="match status" value="1"/>
</dbReference>
<name>A0A813L7K0_POLGL</name>
<evidence type="ECO:0000259" key="2">
    <source>
        <dbReference type="PROSITE" id="PS50097"/>
    </source>
</evidence>
<comment type="caution">
    <text evidence="4">The sequence shown here is derived from an EMBL/GenBank/DDBJ whole genome shotgun (WGS) entry which is preliminary data.</text>
</comment>
<dbReference type="SUPFAM" id="SSF54695">
    <property type="entry name" value="POZ domain"/>
    <property type="match status" value="1"/>
</dbReference>
<dbReference type="OrthoDB" id="6418787at2759"/>
<evidence type="ECO:0000313" key="4">
    <source>
        <dbReference type="EMBL" id="CAE8723012.1"/>
    </source>
</evidence>
<dbReference type="InterPro" id="IPR011705">
    <property type="entry name" value="BACK"/>
</dbReference>
<sequence length="473" mass="51353">MPGASKRKTCDGSGGERSGQLSNSELWSFLGNQRFELASGDAADVTLRVGEDEETAVNIRFARFLLAAQSPVFQGMLYGSMLEADKAAAVRVCFPLPAVQQMLHFVCSAELALDVSTAVDLHRLADFYQMQQLKIATADFMITNLNAETAVHFLVVAQCHRLVEFESKCLGYILKNASDALMGDRVAQLSEVCLLSLVQSEELCMQELEVFRAVVRWGKANTEQHASKELLRKTVSKLMEHVRLPLLSGEVLVQEVEPSGLVSDLLLRQALAAKFKQDLPDDFRFRCRSKACQLEAESKILDQPMKVALGQMMPIGGAITCRLVHDSTRGTSAAAFDAAVHGVGPTLTVIRDQNTNFVFGAYVHDTYSNGVKGWKKASEHTFLFSLGNGLQEPVKLVSSTGNANWCSGCGCTLGDSRNIFSAFFENNHANTGCAFATFAPGYSGICSKALLSGNEDGRFTPGLMEVFAVSGTS</sequence>
<evidence type="ECO:0000313" key="3">
    <source>
        <dbReference type="EMBL" id="CAE8615778.1"/>
    </source>
</evidence>
<dbReference type="SMART" id="SM00225">
    <property type="entry name" value="BTB"/>
    <property type="match status" value="1"/>
</dbReference>
<organism evidence="4 5">
    <name type="scientific">Polarella glacialis</name>
    <name type="common">Dinoflagellate</name>
    <dbReference type="NCBI Taxonomy" id="89957"/>
    <lineage>
        <taxon>Eukaryota</taxon>
        <taxon>Sar</taxon>
        <taxon>Alveolata</taxon>
        <taxon>Dinophyceae</taxon>
        <taxon>Suessiales</taxon>
        <taxon>Suessiaceae</taxon>
        <taxon>Polarella</taxon>
    </lineage>
</organism>
<evidence type="ECO:0000313" key="6">
    <source>
        <dbReference type="Proteomes" id="UP000654075"/>
    </source>
</evidence>
<proteinExistence type="predicted"/>
<dbReference type="PROSITE" id="PS50097">
    <property type="entry name" value="BTB"/>
    <property type="match status" value="1"/>
</dbReference>
<dbReference type="SMART" id="SM00875">
    <property type="entry name" value="BACK"/>
    <property type="match status" value="1"/>
</dbReference>
<dbReference type="EMBL" id="CAJNNV010025707">
    <property type="protein sequence ID" value="CAE8615778.1"/>
    <property type="molecule type" value="Genomic_DNA"/>
</dbReference>
<dbReference type="PANTHER" id="PTHR24410">
    <property type="entry name" value="HL07962P-RELATED"/>
    <property type="match status" value="1"/>
</dbReference>
<reference evidence="4" key="1">
    <citation type="submission" date="2021-02" db="EMBL/GenBank/DDBJ databases">
        <authorList>
            <person name="Dougan E. K."/>
            <person name="Rhodes N."/>
            <person name="Thang M."/>
            <person name="Chan C."/>
        </authorList>
    </citation>
    <scope>NUCLEOTIDE SEQUENCE</scope>
</reference>
<dbReference type="InterPro" id="IPR006571">
    <property type="entry name" value="TLDc_dom"/>
</dbReference>
<evidence type="ECO:0000256" key="1">
    <source>
        <dbReference type="SAM" id="MobiDB-lite"/>
    </source>
</evidence>
<evidence type="ECO:0000313" key="5">
    <source>
        <dbReference type="Proteomes" id="UP000626109"/>
    </source>
</evidence>
<dbReference type="Gene3D" id="1.25.40.420">
    <property type="match status" value="1"/>
</dbReference>
<keyword evidence="6" id="KW-1185">Reference proteome</keyword>
<dbReference type="OMA" id="NCNANMD"/>
<dbReference type="Proteomes" id="UP000654075">
    <property type="component" value="Unassembled WGS sequence"/>
</dbReference>
<dbReference type="InterPro" id="IPR051481">
    <property type="entry name" value="BTB-POZ/Galectin-3-binding"/>
</dbReference>
<dbReference type="Pfam" id="PF07707">
    <property type="entry name" value="BACK"/>
    <property type="match status" value="1"/>
</dbReference>
<dbReference type="Pfam" id="PF07534">
    <property type="entry name" value="TLD"/>
    <property type="match status" value="1"/>
</dbReference>